<feature type="region of interest" description="Disordered" evidence="3">
    <location>
        <begin position="1"/>
        <end position="22"/>
    </location>
</feature>
<dbReference type="SUPFAM" id="SSF46894">
    <property type="entry name" value="C-terminal effector domain of the bipartite response regulators"/>
    <property type="match status" value="1"/>
</dbReference>
<dbReference type="Pfam" id="PF00486">
    <property type="entry name" value="Trans_reg_C"/>
    <property type="match status" value="1"/>
</dbReference>
<accession>A0ABU1ZBM1</accession>
<evidence type="ECO:0000256" key="1">
    <source>
        <dbReference type="ARBA" id="ARBA00023125"/>
    </source>
</evidence>
<evidence type="ECO:0000313" key="6">
    <source>
        <dbReference type="Proteomes" id="UP001180536"/>
    </source>
</evidence>
<dbReference type="SMART" id="SM00862">
    <property type="entry name" value="Trans_reg_C"/>
    <property type="match status" value="1"/>
</dbReference>
<sequence length="142" mass="15924">MFSVTDHIPARGGSDKQFSPGRSQLALQDHPRVVAHHFSGREVRPASREVVVDGTKRKLQPRAFDLLVYLIEHRHRVLSIDELLDAVWRDRDVQVCSLATAIARIRAVLGAGASGDEVIIQTHHRVGYRFVAVLECDARVAW</sequence>
<keyword evidence="1 2" id="KW-0238">DNA-binding</keyword>
<proteinExistence type="predicted"/>
<dbReference type="Gene3D" id="1.10.10.10">
    <property type="entry name" value="Winged helix-like DNA-binding domain superfamily/Winged helix DNA-binding domain"/>
    <property type="match status" value="1"/>
</dbReference>
<feature type="DNA-binding region" description="OmpR/PhoB-type" evidence="2">
    <location>
        <begin position="33"/>
        <end position="132"/>
    </location>
</feature>
<evidence type="ECO:0000259" key="4">
    <source>
        <dbReference type="PROSITE" id="PS51755"/>
    </source>
</evidence>
<dbReference type="Proteomes" id="UP001180536">
    <property type="component" value="Unassembled WGS sequence"/>
</dbReference>
<organism evidence="5 6">
    <name type="scientific">Pelomonas aquatica</name>
    <dbReference type="NCBI Taxonomy" id="431058"/>
    <lineage>
        <taxon>Bacteria</taxon>
        <taxon>Pseudomonadati</taxon>
        <taxon>Pseudomonadota</taxon>
        <taxon>Betaproteobacteria</taxon>
        <taxon>Burkholderiales</taxon>
        <taxon>Sphaerotilaceae</taxon>
        <taxon>Roseateles</taxon>
    </lineage>
</organism>
<protein>
    <submittedName>
        <fullName evidence="5">DNA-binding winged helix-turn-helix (WHTH) protein</fullName>
    </submittedName>
</protein>
<feature type="domain" description="OmpR/PhoB-type" evidence="4">
    <location>
        <begin position="33"/>
        <end position="132"/>
    </location>
</feature>
<dbReference type="InterPro" id="IPR001867">
    <property type="entry name" value="OmpR/PhoB-type_DNA-bd"/>
</dbReference>
<dbReference type="InterPro" id="IPR016032">
    <property type="entry name" value="Sig_transdc_resp-reg_C-effctor"/>
</dbReference>
<dbReference type="GO" id="GO:0003677">
    <property type="term" value="F:DNA binding"/>
    <property type="evidence" value="ECO:0007669"/>
    <property type="project" value="UniProtKB-KW"/>
</dbReference>
<name>A0ABU1ZBM1_9BURK</name>
<reference evidence="5 6" key="1">
    <citation type="submission" date="2023-07" db="EMBL/GenBank/DDBJ databases">
        <title>Sorghum-associated microbial communities from plants grown in Nebraska, USA.</title>
        <authorList>
            <person name="Schachtman D."/>
        </authorList>
    </citation>
    <scope>NUCLEOTIDE SEQUENCE [LARGE SCALE GENOMIC DNA]</scope>
    <source>
        <strain evidence="5 6">BE310</strain>
    </source>
</reference>
<evidence type="ECO:0000313" key="5">
    <source>
        <dbReference type="EMBL" id="MDR7297436.1"/>
    </source>
</evidence>
<keyword evidence="6" id="KW-1185">Reference proteome</keyword>
<dbReference type="CDD" id="cd00383">
    <property type="entry name" value="trans_reg_C"/>
    <property type="match status" value="1"/>
</dbReference>
<dbReference type="RefSeq" id="WP_310345632.1">
    <property type="nucleotide sequence ID" value="NZ_JAVDXQ010000004.1"/>
</dbReference>
<gene>
    <name evidence="5" type="ORF">J2X16_002785</name>
</gene>
<evidence type="ECO:0000256" key="2">
    <source>
        <dbReference type="PROSITE-ProRule" id="PRU01091"/>
    </source>
</evidence>
<dbReference type="InterPro" id="IPR036388">
    <property type="entry name" value="WH-like_DNA-bd_sf"/>
</dbReference>
<dbReference type="EMBL" id="JAVDXQ010000004">
    <property type="protein sequence ID" value="MDR7297436.1"/>
    <property type="molecule type" value="Genomic_DNA"/>
</dbReference>
<dbReference type="PROSITE" id="PS51755">
    <property type="entry name" value="OMPR_PHOB"/>
    <property type="match status" value="1"/>
</dbReference>
<evidence type="ECO:0000256" key="3">
    <source>
        <dbReference type="SAM" id="MobiDB-lite"/>
    </source>
</evidence>
<comment type="caution">
    <text evidence="5">The sequence shown here is derived from an EMBL/GenBank/DDBJ whole genome shotgun (WGS) entry which is preliminary data.</text>
</comment>